<evidence type="ECO:0000313" key="4">
    <source>
        <dbReference type="EMBL" id="MDT0328546.1"/>
    </source>
</evidence>
<name>A0ABU2M7B8_9ACTN</name>
<comment type="caution">
    <text evidence="4">The sequence shown here is derived from an EMBL/GenBank/DDBJ whole genome shotgun (WGS) entry which is preliminary data.</text>
</comment>
<keyword evidence="1 4" id="KW-0378">Hydrolase</keyword>
<dbReference type="RefSeq" id="WP_311511258.1">
    <property type="nucleotide sequence ID" value="NZ_JAVREP010000004.1"/>
</dbReference>
<dbReference type="Proteomes" id="UP001183390">
    <property type="component" value="Unassembled WGS sequence"/>
</dbReference>
<comment type="similarity">
    <text evidence="2">Belongs to the AB hydrolase superfamily. FUS2 hydrolase family.</text>
</comment>
<dbReference type="InterPro" id="IPR050261">
    <property type="entry name" value="FrsA_esterase"/>
</dbReference>
<dbReference type="PRINTS" id="PR00111">
    <property type="entry name" value="ABHYDROLASE"/>
</dbReference>
<dbReference type="InterPro" id="IPR000073">
    <property type="entry name" value="AB_hydrolase_1"/>
</dbReference>
<evidence type="ECO:0000256" key="2">
    <source>
        <dbReference type="ARBA" id="ARBA00038115"/>
    </source>
</evidence>
<dbReference type="EMBL" id="JAVREP010000004">
    <property type="protein sequence ID" value="MDT0328546.1"/>
    <property type="molecule type" value="Genomic_DNA"/>
</dbReference>
<organism evidence="4 5">
    <name type="scientific">Nocardiopsis lambiniae</name>
    <dbReference type="NCBI Taxonomy" id="3075539"/>
    <lineage>
        <taxon>Bacteria</taxon>
        <taxon>Bacillati</taxon>
        <taxon>Actinomycetota</taxon>
        <taxon>Actinomycetes</taxon>
        <taxon>Streptosporangiales</taxon>
        <taxon>Nocardiopsidaceae</taxon>
        <taxon>Nocardiopsis</taxon>
    </lineage>
</organism>
<dbReference type="InterPro" id="IPR022742">
    <property type="entry name" value="Hydrolase_4"/>
</dbReference>
<dbReference type="GO" id="GO:0016787">
    <property type="term" value="F:hydrolase activity"/>
    <property type="evidence" value="ECO:0007669"/>
    <property type="project" value="UniProtKB-KW"/>
</dbReference>
<protein>
    <submittedName>
        <fullName evidence="4">Alpha/beta fold hydrolase</fullName>
    </submittedName>
</protein>
<reference evidence="5" key="1">
    <citation type="submission" date="2023-07" db="EMBL/GenBank/DDBJ databases">
        <title>30 novel species of actinomycetes from the DSMZ collection.</title>
        <authorList>
            <person name="Nouioui I."/>
        </authorList>
    </citation>
    <scope>NUCLEOTIDE SEQUENCE [LARGE SCALE GENOMIC DNA]</scope>
    <source>
        <strain evidence="5">DSM 44743</strain>
    </source>
</reference>
<dbReference type="InterPro" id="IPR029058">
    <property type="entry name" value="AB_hydrolase_fold"/>
</dbReference>
<gene>
    <name evidence="4" type="ORF">RM479_08980</name>
</gene>
<dbReference type="PANTHER" id="PTHR22946:SF9">
    <property type="entry name" value="POLYKETIDE TRANSFERASE AF380"/>
    <property type="match status" value="1"/>
</dbReference>
<dbReference type="PANTHER" id="PTHR22946">
    <property type="entry name" value="DIENELACTONE HYDROLASE DOMAIN-CONTAINING PROTEIN-RELATED"/>
    <property type="match status" value="1"/>
</dbReference>
<feature type="domain" description="Serine aminopeptidase S33" evidence="3">
    <location>
        <begin position="157"/>
        <end position="267"/>
    </location>
</feature>
<sequence>MFDDPRVHVRRFTGRRAETEEALAALSQVSQAALRQFSLERTMAYGVDHGDVVELRARVVAGEDWRTAATDLARTCSEYADTAPGAPTRVAYLRRGSALLRMSQMMFLEDTDDRRAIFARAAELYDEAARLAGDRTRVVLESEDGPLAGWWLSGGTSPVGAVIVIGGIEGWAMDFDGMGTALAARGLDVLLLDGPGQGESRFAHRHYLTPNWIRAYERAIDHVADRSPASPIGIVGNSMGGGLAMAVAAHDPRVRACCSNGGLVHPRLVPPDIGTFFTKMVAFCGTDDPDSAIATWASVDPTADGPNSGYPLLVVHGGRDPMISDDLAALLLDGAPTDDKEMVVFSDGDHCVYNHRQDRDVLVADWMLQRLTTARGV</sequence>
<keyword evidence="5" id="KW-1185">Reference proteome</keyword>
<dbReference type="Pfam" id="PF12146">
    <property type="entry name" value="Hydrolase_4"/>
    <property type="match status" value="1"/>
</dbReference>
<evidence type="ECO:0000259" key="3">
    <source>
        <dbReference type="Pfam" id="PF12146"/>
    </source>
</evidence>
<evidence type="ECO:0000256" key="1">
    <source>
        <dbReference type="ARBA" id="ARBA00022801"/>
    </source>
</evidence>
<accession>A0ABU2M7B8</accession>
<evidence type="ECO:0000313" key="5">
    <source>
        <dbReference type="Proteomes" id="UP001183390"/>
    </source>
</evidence>
<dbReference type="SUPFAM" id="SSF53474">
    <property type="entry name" value="alpha/beta-Hydrolases"/>
    <property type="match status" value="1"/>
</dbReference>
<proteinExistence type="inferred from homology"/>
<dbReference type="Gene3D" id="3.40.50.1820">
    <property type="entry name" value="alpha/beta hydrolase"/>
    <property type="match status" value="1"/>
</dbReference>